<comment type="caution">
    <text evidence="1">The sequence shown here is derived from an EMBL/GenBank/DDBJ whole genome shotgun (WGS) entry which is preliminary data.</text>
</comment>
<evidence type="ECO:0008006" key="3">
    <source>
        <dbReference type="Google" id="ProtNLM"/>
    </source>
</evidence>
<name>A0A852T030_9MICO</name>
<dbReference type="EMBL" id="JACCBJ010000001">
    <property type="protein sequence ID" value="NYD74010.1"/>
    <property type="molecule type" value="Genomic_DNA"/>
</dbReference>
<sequence length="157" mass="16644">MTAADIQRVLSVMDALGVPRGELLPEADNGGYDAAACETPGGLVRFRSARVTPRKSGLFVAVWRRASDGGTEPFGVGDQRRLVVVAREGSDVGAFVFPSETLASRGVVSVDGVGGKRGFRVYPPWSAANSPQAAATQRWQCASFLPLTDDAPADRFF</sequence>
<dbReference type="Gene3D" id="3.40.1350.140">
    <property type="entry name" value="MepB-like"/>
    <property type="match status" value="1"/>
</dbReference>
<evidence type="ECO:0000313" key="2">
    <source>
        <dbReference type="Proteomes" id="UP000589620"/>
    </source>
</evidence>
<keyword evidence="2" id="KW-1185">Reference proteome</keyword>
<accession>A0A852T030</accession>
<dbReference type="InterPro" id="IPR011235">
    <property type="entry name" value="MepB-like"/>
</dbReference>
<dbReference type="Pfam" id="PF08877">
    <property type="entry name" value="MepB-like"/>
    <property type="match status" value="1"/>
</dbReference>
<protein>
    <recommendedName>
        <fullName evidence="3">MepB domain containing protein</fullName>
    </recommendedName>
</protein>
<organism evidence="1 2">
    <name type="scientific">Leifsonia soli</name>
    <dbReference type="NCBI Taxonomy" id="582665"/>
    <lineage>
        <taxon>Bacteria</taxon>
        <taxon>Bacillati</taxon>
        <taxon>Actinomycetota</taxon>
        <taxon>Actinomycetes</taxon>
        <taxon>Micrococcales</taxon>
        <taxon>Microbacteriaceae</taxon>
        <taxon>Leifsonia</taxon>
    </lineage>
</organism>
<reference evidence="1 2" key="1">
    <citation type="submission" date="2020-07" db="EMBL/GenBank/DDBJ databases">
        <title>Sequencing the genomes of 1000 actinobacteria strains.</title>
        <authorList>
            <person name="Klenk H.-P."/>
        </authorList>
    </citation>
    <scope>NUCLEOTIDE SEQUENCE [LARGE SCALE GENOMIC DNA]</scope>
    <source>
        <strain evidence="1 2">DSM 23871</strain>
    </source>
</reference>
<dbReference type="InterPro" id="IPR038231">
    <property type="entry name" value="MepB-like_sf"/>
</dbReference>
<gene>
    <name evidence="1" type="ORF">BJ963_001529</name>
</gene>
<evidence type="ECO:0000313" key="1">
    <source>
        <dbReference type="EMBL" id="NYD74010.1"/>
    </source>
</evidence>
<proteinExistence type="predicted"/>
<dbReference type="Proteomes" id="UP000589620">
    <property type="component" value="Unassembled WGS sequence"/>
</dbReference>
<dbReference type="AlphaFoldDB" id="A0A852T030"/>
<dbReference type="RefSeq" id="WP_179455721.1">
    <property type="nucleotide sequence ID" value="NZ_BAAAPX010000001.1"/>
</dbReference>